<dbReference type="OrthoDB" id="272077at2759"/>
<accession>A0A9W8E4P0</accession>
<evidence type="ECO:0008006" key="3">
    <source>
        <dbReference type="Google" id="ProtNLM"/>
    </source>
</evidence>
<proteinExistence type="predicted"/>
<dbReference type="SUPFAM" id="SSF81901">
    <property type="entry name" value="HCP-like"/>
    <property type="match status" value="2"/>
</dbReference>
<feature type="non-terminal residue" evidence="1">
    <location>
        <position position="563"/>
    </location>
</feature>
<dbReference type="InterPro" id="IPR006597">
    <property type="entry name" value="Sel1-like"/>
</dbReference>
<keyword evidence="2" id="KW-1185">Reference proteome</keyword>
<dbReference type="Proteomes" id="UP001150925">
    <property type="component" value="Unassembled WGS sequence"/>
</dbReference>
<dbReference type="InterPro" id="IPR052945">
    <property type="entry name" value="Mitotic_Regulator"/>
</dbReference>
<dbReference type="PANTHER" id="PTHR43628">
    <property type="entry name" value="ACTIVATOR OF C KINASE PROTEIN 1-RELATED"/>
    <property type="match status" value="1"/>
</dbReference>
<dbReference type="PANTHER" id="PTHR43628:SF1">
    <property type="entry name" value="CHITIN SYNTHASE REGULATORY FACTOR 2-RELATED"/>
    <property type="match status" value="1"/>
</dbReference>
<dbReference type="SMART" id="SM00671">
    <property type="entry name" value="SEL1"/>
    <property type="match status" value="9"/>
</dbReference>
<dbReference type="InterPro" id="IPR011990">
    <property type="entry name" value="TPR-like_helical_dom_sf"/>
</dbReference>
<name>A0A9W8E4P0_9FUNG</name>
<dbReference type="Pfam" id="PF08238">
    <property type="entry name" value="Sel1"/>
    <property type="match status" value="8"/>
</dbReference>
<protein>
    <recommendedName>
        <fullName evidence="3">HCP-like protein</fullName>
    </recommendedName>
</protein>
<gene>
    <name evidence="1" type="ORF">IWQ62_005488</name>
</gene>
<dbReference type="EMBL" id="JANBPY010002295">
    <property type="protein sequence ID" value="KAJ1955629.1"/>
    <property type="molecule type" value="Genomic_DNA"/>
</dbReference>
<dbReference type="AlphaFoldDB" id="A0A9W8E4P0"/>
<comment type="caution">
    <text evidence="1">The sequence shown here is derived from an EMBL/GenBank/DDBJ whole genome shotgun (WGS) entry which is preliminary data.</text>
</comment>
<dbReference type="Gene3D" id="1.25.40.10">
    <property type="entry name" value="Tetratricopeptide repeat domain"/>
    <property type="match status" value="3"/>
</dbReference>
<reference evidence="1" key="1">
    <citation type="submission" date="2022-07" db="EMBL/GenBank/DDBJ databases">
        <title>Phylogenomic reconstructions and comparative analyses of Kickxellomycotina fungi.</title>
        <authorList>
            <person name="Reynolds N.K."/>
            <person name="Stajich J.E."/>
            <person name="Barry K."/>
            <person name="Grigoriev I.V."/>
            <person name="Crous P."/>
            <person name="Smith M.E."/>
        </authorList>
    </citation>
    <scope>NUCLEOTIDE SEQUENCE</scope>
    <source>
        <strain evidence="1">RSA 1196</strain>
    </source>
</reference>
<organism evidence="1 2">
    <name type="scientific">Dispira parvispora</name>
    <dbReference type="NCBI Taxonomy" id="1520584"/>
    <lineage>
        <taxon>Eukaryota</taxon>
        <taxon>Fungi</taxon>
        <taxon>Fungi incertae sedis</taxon>
        <taxon>Zoopagomycota</taxon>
        <taxon>Kickxellomycotina</taxon>
        <taxon>Dimargaritomycetes</taxon>
        <taxon>Dimargaritales</taxon>
        <taxon>Dimargaritaceae</taxon>
        <taxon>Dispira</taxon>
    </lineage>
</organism>
<evidence type="ECO:0000313" key="1">
    <source>
        <dbReference type="EMBL" id="KAJ1955629.1"/>
    </source>
</evidence>
<evidence type="ECO:0000313" key="2">
    <source>
        <dbReference type="Proteomes" id="UP001150925"/>
    </source>
</evidence>
<sequence>MSGQVVIPQRSASVPTVVSFSISPQTSRDGSAKGTGGTFYRSSRKLLRYVRRRVSNRPLPTAITVPNSQYVLDTTPTSSPGSSTSGLNRVTLPVRTTSLGRTPTSPPSDIPYHLTNYTEEITNTGQQFHDTDQREHDNESILDSGSCLTLVQTALSDDDPQSNFSSSPEATGIPTLLYQPLAVPGPTAMGRRSRSYDSAGVHALLQHQHRNSSSNPSLDVEIPTADQLFHMATHYLIGKSNSSTDLAQAVSYLILAHQQGHSMATAVLGICYEFGLGVGINYPLAEEYYLQVADKGCVLAQARMAFFRKFGRPGVQINQTEGKQWQKAVSHQGISGLKWVEMVARTGTQPVFQYVLGLCYLDGLGYDKDTKEAIRWLRLAAEQGMERAQSVLGYCYIEGIGVTKSVEKALQWYIRATEKGELMAIYNLGYCHEYGVGVERDVVKAAQLYRTAADQGCAFAQNSLGYCYEDGIGVPKDPHLAAHWYGCSAEQGYPWAQCNLGYCYQYGIGVTQDYTTGAQWYLKAAEQGYSRAQHNIGFCYQNGIGVEKNGDTAFFWYKRSADQ</sequence>